<dbReference type="OrthoDB" id="8613937at2"/>
<dbReference type="Proteomes" id="UP000028981">
    <property type="component" value="Unassembled WGS sequence"/>
</dbReference>
<comment type="caution">
    <text evidence="2">The sequence shown here is derived from an EMBL/GenBank/DDBJ whole genome shotgun (WGS) entry which is preliminary data.</text>
</comment>
<sequence>MKLARASFAALLAMLMVMPAAMAKEARCFTTDDGEYGCDFQRLDEAGSFRISAAGKPTFELWIEADGQGFVSATYEAGGRAVPLPGTYFRAKKDRACWKSDATETEICAW</sequence>
<keyword evidence="3" id="KW-1185">Reference proteome</keyword>
<protein>
    <submittedName>
        <fullName evidence="2">Uncharacterized protein</fullName>
    </submittedName>
</protein>
<name>A0A087LWL4_9HYPH</name>
<feature type="chain" id="PRO_5001825784" evidence="1">
    <location>
        <begin position="24"/>
        <end position="110"/>
    </location>
</feature>
<keyword evidence="1" id="KW-0732">Signal</keyword>
<dbReference type="EMBL" id="JQGC01000033">
    <property type="protein sequence ID" value="KFL29017.1"/>
    <property type="molecule type" value="Genomic_DNA"/>
</dbReference>
<evidence type="ECO:0000256" key="1">
    <source>
        <dbReference type="SAM" id="SignalP"/>
    </source>
</evidence>
<dbReference type="STRING" id="46914.JP75_23795"/>
<feature type="signal peptide" evidence="1">
    <location>
        <begin position="1"/>
        <end position="23"/>
    </location>
</feature>
<gene>
    <name evidence="2" type="ORF">JP75_23795</name>
</gene>
<dbReference type="RefSeq" id="WP_035087261.1">
    <property type="nucleotide sequence ID" value="NZ_JQGC01000033.1"/>
</dbReference>
<organism evidence="2 3">
    <name type="scientific">Devosia riboflavina</name>
    <dbReference type="NCBI Taxonomy" id="46914"/>
    <lineage>
        <taxon>Bacteria</taxon>
        <taxon>Pseudomonadati</taxon>
        <taxon>Pseudomonadota</taxon>
        <taxon>Alphaproteobacteria</taxon>
        <taxon>Hyphomicrobiales</taxon>
        <taxon>Devosiaceae</taxon>
        <taxon>Devosia</taxon>
    </lineage>
</organism>
<dbReference type="AlphaFoldDB" id="A0A087LWL4"/>
<accession>A0A087LWL4</accession>
<proteinExistence type="predicted"/>
<reference evidence="2 3" key="1">
    <citation type="submission" date="2014-08" db="EMBL/GenBank/DDBJ databases">
        <authorList>
            <person name="Hassan Y.I."/>
            <person name="Lepp D."/>
            <person name="Zhou T."/>
        </authorList>
    </citation>
    <scope>NUCLEOTIDE SEQUENCE [LARGE SCALE GENOMIC DNA]</scope>
    <source>
        <strain evidence="2 3">IFO13584</strain>
    </source>
</reference>
<evidence type="ECO:0000313" key="3">
    <source>
        <dbReference type="Proteomes" id="UP000028981"/>
    </source>
</evidence>
<evidence type="ECO:0000313" key="2">
    <source>
        <dbReference type="EMBL" id="KFL29017.1"/>
    </source>
</evidence>